<comment type="caution">
    <text evidence="2">The sequence shown here is derived from an EMBL/GenBank/DDBJ whole genome shotgun (WGS) entry which is preliminary data.</text>
</comment>
<keyword evidence="3" id="KW-1185">Reference proteome</keyword>
<evidence type="ECO:0000256" key="1">
    <source>
        <dbReference type="SAM" id="MobiDB-lite"/>
    </source>
</evidence>
<feature type="region of interest" description="Disordered" evidence="1">
    <location>
        <begin position="22"/>
        <end position="42"/>
    </location>
</feature>
<accession>A0A6A1WRR3</accession>
<sequence>METASQQIWGHLHLRVPRQFRFNPTHGADHKPSHPIPAKPRDRSWQLHGIGKHSPEPCSSCTYGPYPPHGGQHRQSLLPSSSQEICLLFEAPWSSVQTPPRRGQWGSPVPVSKYSQSAKPRSHGWSFPSLKKERTSLGSCSPSFVSGVHACGPYHSSASGVVAGLRHLSPGDSQTMDWYQRPACSLLGFHFLKRSGVKLFSLVAIYEETFNLDDLVEAKIKMEIPVGKGIPTSRIVKVGDLQRPVYFRPIPVSAGTRVGQPNEMRLLQRKRKRGPESALI</sequence>
<evidence type="ECO:0000313" key="2">
    <source>
        <dbReference type="EMBL" id="KAB1227952.1"/>
    </source>
</evidence>
<dbReference type="AlphaFoldDB" id="A0A6A1WRR3"/>
<organism evidence="2 3">
    <name type="scientific">Morella rubra</name>
    <name type="common">Chinese bayberry</name>
    <dbReference type="NCBI Taxonomy" id="262757"/>
    <lineage>
        <taxon>Eukaryota</taxon>
        <taxon>Viridiplantae</taxon>
        <taxon>Streptophyta</taxon>
        <taxon>Embryophyta</taxon>
        <taxon>Tracheophyta</taxon>
        <taxon>Spermatophyta</taxon>
        <taxon>Magnoliopsida</taxon>
        <taxon>eudicotyledons</taxon>
        <taxon>Gunneridae</taxon>
        <taxon>Pentapetalae</taxon>
        <taxon>rosids</taxon>
        <taxon>fabids</taxon>
        <taxon>Fagales</taxon>
        <taxon>Myricaceae</taxon>
        <taxon>Morella</taxon>
    </lineage>
</organism>
<proteinExistence type="predicted"/>
<dbReference type="Proteomes" id="UP000516437">
    <property type="component" value="Chromosome 1"/>
</dbReference>
<evidence type="ECO:0000313" key="3">
    <source>
        <dbReference type="Proteomes" id="UP000516437"/>
    </source>
</evidence>
<protein>
    <submittedName>
        <fullName evidence="2">Uncharacterized protein</fullName>
    </submittedName>
</protein>
<dbReference type="OrthoDB" id="10587806at2759"/>
<name>A0A6A1WRR3_9ROSI</name>
<reference evidence="2 3" key="1">
    <citation type="journal article" date="2019" name="Plant Biotechnol. J.">
        <title>The red bayberry genome and genetic basis of sex determination.</title>
        <authorList>
            <person name="Jia H.M."/>
            <person name="Jia H.J."/>
            <person name="Cai Q.L."/>
            <person name="Wang Y."/>
            <person name="Zhao H.B."/>
            <person name="Yang W.F."/>
            <person name="Wang G.Y."/>
            <person name="Li Y.H."/>
            <person name="Zhan D.L."/>
            <person name="Shen Y.T."/>
            <person name="Niu Q.F."/>
            <person name="Chang L."/>
            <person name="Qiu J."/>
            <person name="Zhao L."/>
            <person name="Xie H.B."/>
            <person name="Fu W.Y."/>
            <person name="Jin J."/>
            <person name="Li X.W."/>
            <person name="Jiao Y."/>
            <person name="Zhou C.C."/>
            <person name="Tu T."/>
            <person name="Chai C.Y."/>
            <person name="Gao J.L."/>
            <person name="Fan L.J."/>
            <person name="van de Weg E."/>
            <person name="Wang J.Y."/>
            <person name="Gao Z.S."/>
        </authorList>
    </citation>
    <scope>NUCLEOTIDE SEQUENCE [LARGE SCALE GENOMIC DNA]</scope>
    <source>
        <tissue evidence="2">Leaves</tissue>
    </source>
</reference>
<dbReference type="EMBL" id="RXIC02000019">
    <property type="protein sequence ID" value="KAB1227952.1"/>
    <property type="molecule type" value="Genomic_DNA"/>
</dbReference>
<gene>
    <name evidence="2" type="ORF">CJ030_MR1G013832</name>
</gene>